<dbReference type="Gene3D" id="3.40.50.1980">
    <property type="entry name" value="Nitrogenase molybdenum iron protein domain"/>
    <property type="match status" value="3"/>
</dbReference>
<gene>
    <name evidence="6" type="ORF">FLK61_30135</name>
</gene>
<dbReference type="PANTHER" id="PTHR42953:SF8">
    <property type="entry name" value="ZINT DOMAIN-CONTAINING PROTEIN"/>
    <property type="match status" value="1"/>
</dbReference>
<evidence type="ECO:0000256" key="1">
    <source>
        <dbReference type="ARBA" id="ARBA00022448"/>
    </source>
</evidence>
<comment type="similarity">
    <text evidence="3">Belongs to the bacterial solute-binding protein 9 family.</text>
</comment>
<evidence type="ECO:0000256" key="4">
    <source>
        <dbReference type="SAM" id="MobiDB-lite"/>
    </source>
</evidence>
<evidence type="ECO:0000256" key="2">
    <source>
        <dbReference type="ARBA" id="ARBA00022729"/>
    </source>
</evidence>
<reference evidence="7" key="1">
    <citation type="submission" date="2019-07" db="EMBL/GenBank/DDBJ databases">
        <title>Bacillus alkalisoli sp. nov. isolated from saline soil.</title>
        <authorList>
            <person name="Sun J.-Q."/>
            <person name="Xu L."/>
        </authorList>
    </citation>
    <scope>NUCLEOTIDE SEQUENCE [LARGE SCALE GENOMIC DNA]</scope>
    <source>
        <strain evidence="7">M4U3P1</strain>
    </source>
</reference>
<dbReference type="EMBL" id="CP041372">
    <property type="protein sequence ID" value="QKS70982.1"/>
    <property type="molecule type" value="Genomic_DNA"/>
</dbReference>
<feature type="signal peptide" evidence="5">
    <location>
        <begin position="1"/>
        <end position="19"/>
    </location>
</feature>
<keyword evidence="2 5" id="KW-0732">Signal</keyword>
<dbReference type="PRINTS" id="PR00691">
    <property type="entry name" value="ADHESINB"/>
</dbReference>
<dbReference type="Proteomes" id="UP000318138">
    <property type="component" value="Chromosome"/>
</dbReference>
<feature type="compositionally biased region" description="Basic and acidic residues" evidence="4">
    <location>
        <begin position="157"/>
        <end position="253"/>
    </location>
</feature>
<evidence type="ECO:0000256" key="3">
    <source>
        <dbReference type="RuleBase" id="RU003512"/>
    </source>
</evidence>
<accession>A0A859FE37</accession>
<dbReference type="RefSeq" id="WP_176009019.1">
    <property type="nucleotide sequence ID" value="NZ_CP041372.2"/>
</dbReference>
<keyword evidence="1 3" id="KW-0813">Transport</keyword>
<dbReference type="Pfam" id="PF01297">
    <property type="entry name" value="ZnuA"/>
    <property type="match status" value="1"/>
</dbReference>
<protein>
    <submittedName>
        <fullName evidence="6">Zinc ABC transporter substrate-binding protein</fullName>
    </submittedName>
</protein>
<evidence type="ECO:0000313" key="7">
    <source>
        <dbReference type="Proteomes" id="UP000318138"/>
    </source>
</evidence>
<feature type="region of interest" description="Disordered" evidence="4">
    <location>
        <begin position="152"/>
        <end position="253"/>
    </location>
</feature>
<keyword evidence="7" id="KW-1185">Reference proteome</keyword>
<evidence type="ECO:0000256" key="5">
    <source>
        <dbReference type="SAM" id="SignalP"/>
    </source>
</evidence>
<evidence type="ECO:0000313" key="6">
    <source>
        <dbReference type="EMBL" id="QKS70982.1"/>
    </source>
</evidence>
<dbReference type="SUPFAM" id="SSF53807">
    <property type="entry name" value="Helical backbone' metal receptor"/>
    <property type="match status" value="1"/>
</dbReference>
<dbReference type="PROSITE" id="PS51257">
    <property type="entry name" value="PROKAR_LIPOPROTEIN"/>
    <property type="match status" value="1"/>
</dbReference>
<feature type="compositionally biased region" description="Low complexity" evidence="4">
    <location>
        <begin position="33"/>
        <end position="50"/>
    </location>
</feature>
<dbReference type="PANTHER" id="PTHR42953">
    <property type="entry name" value="HIGH-AFFINITY ZINC UPTAKE SYSTEM PROTEIN ZNUA-RELATED"/>
    <property type="match status" value="1"/>
</dbReference>
<dbReference type="InterPro" id="IPR006129">
    <property type="entry name" value="AdhesinB"/>
</dbReference>
<sequence length="424" mass="47896">MQRKSYLMHTLIASALLLAACGSNNEAEDMNSADESNTENTNTANEVNNEPADADALNITTTLFYLEDFTNRIGGEYVNVENLVPVGADAHTFEPTANQMIGIAEADLFLYNGAEFEGFADSVIDAVSSQGVMIQEATEGLELIGYSHGVSLSQESNDEHNHDHEDEHNHSHNDEHNHDHEDEHNHSHNDEHNHDHDDEHNHSHNDEHNHDHDDEHNHSHNDEHNHDHEDVHNHSHNDDHDHEGGHDHAHGDFDPHVWLDPVRSIEVAESIKNTLVELLPEAEETFTANFEELQTDLEALDADFNEMIEAVDNSTIIVSHAGYGYWQDRYGIQQVGITGLSPTNEPSIQQVESVIAYMEENDVNYVMFEQNIPTNIAETVREQVGAEQLWLHNLENLTEEDVENGEDYVSLMQRNIETLQTGLQ</sequence>
<name>A0A859FE37_9BACI</name>
<proteinExistence type="inferred from homology"/>
<dbReference type="GO" id="GO:0007155">
    <property type="term" value="P:cell adhesion"/>
    <property type="evidence" value="ECO:0007669"/>
    <property type="project" value="InterPro"/>
</dbReference>
<dbReference type="InterPro" id="IPR006127">
    <property type="entry name" value="ZnuA-like"/>
</dbReference>
<dbReference type="InterPro" id="IPR006128">
    <property type="entry name" value="Lipoprotein_PsaA-like"/>
</dbReference>
<dbReference type="InterPro" id="IPR050492">
    <property type="entry name" value="Bact_metal-bind_prot9"/>
</dbReference>
<feature type="chain" id="PRO_5039226880" evidence="5">
    <location>
        <begin position="20"/>
        <end position="424"/>
    </location>
</feature>
<organism evidence="6 7">
    <name type="scientific">Paenalkalicoccus suaedae</name>
    <dbReference type="NCBI Taxonomy" id="2592382"/>
    <lineage>
        <taxon>Bacteria</taxon>
        <taxon>Bacillati</taxon>
        <taxon>Bacillota</taxon>
        <taxon>Bacilli</taxon>
        <taxon>Bacillales</taxon>
        <taxon>Bacillaceae</taxon>
        <taxon>Paenalkalicoccus</taxon>
    </lineage>
</organism>
<dbReference type="GO" id="GO:0046872">
    <property type="term" value="F:metal ion binding"/>
    <property type="evidence" value="ECO:0007669"/>
    <property type="project" value="InterPro"/>
</dbReference>
<dbReference type="KEGG" id="psua:FLK61_30135"/>
<dbReference type="PRINTS" id="PR00690">
    <property type="entry name" value="ADHESNFAMILY"/>
</dbReference>
<feature type="region of interest" description="Disordered" evidence="4">
    <location>
        <begin position="27"/>
        <end position="52"/>
    </location>
</feature>
<dbReference type="GO" id="GO:0030001">
    <property type="term" value="P:metal ion transport"/>
    <property type="evidence" value="ECO:0007669"/>
    <property type="project" value="InterPro"/>
</dbReference>
<dbReference type="AlphaFoldDB" id="A0A859FE37"/>